<feature type="region of interest" description="Disordered" evidence="1">
    <location>
        <begin position="53"/>
        <end position="89"/>
    </location>
</feature>
<reference evidence="2" key="1">
    <citation type="submission" date="2014-11" db="EMBL/GenBank/DDBJ databases">
        <authorList>
            <person name="Otto D Thomas"/>
            <person name="Naeem Raeece"/>
        </authorList>
    </citation>
    <scope>NUCLEOTIDE SEQUENCE</scope>
</reference>
<accession>A0A0G4HLZ7</accession>
<proteinExistence type="predicted"/>
<dbReference type="EMBL" id="CDMZ01003112">
    <property type="protein sequence ID" value="CEM45137.1"/>
    <property type="molecule type" value="Genomic_DNA"/>
</dbReference>
<organism evidence="2">
    <name type="scientific">Chromera velia CCMP2878</name>
    <dbReference type="NCBI Taxonomy" id="1169474"/>
    <lineage>
        <taxon>Eukaryota</taxon>
        <taxon>Sar</taxon>
        <taxon>Alveolata</taxon>
        <taxon>Colpodellida</taxon>
        <taxon>Chromeraceae</taxon>
        <taxon>Chromera</taxon>
    </lineage>
</organism>
<dbReference type="AlphaFoldDB" id="A0A0G4HLZ7"/>
<evidence type="ECO:0000313" key="2">
    <source>
        <dbReference type="EMBL" id="CEM45137.1"/>
    </source>
</evidence>
<feature type="non-terminal residue" evidence="2">
    <location>
        <position position="261"/>
    </location>
</feature>
<feature type="compositionally biased region" description="Polar residues" evidence="1">
    <location>
        <begin position="55"/>
        <end position="68"/>
    </location>
</feature>
<name>A0A0G4HLZ7_9ALVE</name>
<evidence type="ECO:0000256" key="1">
    <source>
        <dbReference type="SAM" id="MobiDB-lite"/>
    </source>
</evidence>
<feature type="region of interest" description="Disordered" evidence="1">
    <location>
        <begin position="1"/>
        <end position="37"/>
    </location>
</feature>
<feature type="region of interest" description="Disordered" evidence="1">
    <location>
        <begin position="235"/>
        <end position="261"/>
    </location>
</feature>
<sequence>MCGGSRGGEWKRRGEIGCSRRGYSLGSPGVNLQPKQADSVQQTLIRLMNAAAVAETQSQKDTTTPRSSPTIEKEEEGGPTESETRCDSPVSLLCSSPPLPSNYVQSVVIPNQGTAASDRSGEADSCFSEKRCVGAVAEMLNVSHPSSPLSNSGCGLPSSLLPSSNLPFPFDIVQFPHSRSSTLPPPCNCSACSIQSDDAEVDAQTALNKRNSSALALLSEGDIEEDAPPLAEDFGFRLGSGGLDGEREGHPATIDSYAAPV</sequence>
<gene>
    <name evidence="2" type="ORF">Cvel_28935</name>
</gene>
<protein>
    <submittedName>
        <fullName evidence="2">Uncharacterized protein</fullName>
    </submittedName>
</protein>